<sequence length="197" mass="20856">MARPVSDRRASPCRGKVAAAAALACAIQILTAAPGQGTGSDRSRQVQGEYEVGWVNDAQGMRHYSGLSCPNRVGTMTRTKVLAATDRRAAGCVYAGDGSFQAVVRQHVKGTGRSDATAFAERYRAAGLEQVTMTGISGSGVTFRMGDGDGRTTCETLWHLSGASADYTLWFSYSLPEHGTAVAPAFEAFQNTLARQN</sequence>
<feature type="chain" id="PRO_5003283870" evidence="1">
    <location>
        <begin position="33"/>
        <end position="197"/>
    </location>
</feature>
<dbReference type="KEGG" id="pgv:SL003B_1517"/>
<evidence type="ECO:0000256" key="1">
    <source>
        <dbReference type="SAM" id="SignalP"/>
    </source>
</evidence>
<gene>
    <name evidence="2" type="ordered locus">SL003B_1517</name>
</gene>
<evidence type="ECO:0000313" key="2">
    <source>
        <dbReference type="EMBL" id="ADZ69945.1"/>
    </source>
</evidence>
<reference evidence="2 3" key="1">
    <citation type="journal article" date="2011" name="J. Bacteriol.">
        <title>Complete genome sequence of Polymorphum gilvum SL003B-26A1T, a crude oil-degrading bacterium from oil-polluted saline soil.</title>
        <authorList>
            <person name="Li S.G."/>
            <person name="Tang Y.Q."/>
            <person name="Nie Y."/>
            <person name="Cai M."/>
            <person name="Wu X.L."/>
        </authorList>
    </citation>
    <scope>NUCLEOTIDE SEQUENCE [LARGE SCALE GENOMIC DNA]</scope>
    <source>
        <strain evidence="3">LMG 25793 / CGMCC 1.9160 / SL003B-26A1</strain>
    </source>
</reference>
<keyword evidence="3" id="KW-1185">Reference proteome</keyword>
<dbReference type="RefSeq" id="WP_013652262.1">
    <property type="nucleotide sequence ID" value="NC_015259.1"/>
</dbReference>
<feature type="signal peptide" evidence="1">
    <location>
        <begin position="1"/>
        <end position="32"/>
    </location>
</feature>
<evidence type="ECO:0000313" key="3">
    <source>
        <dbReference type="Proteomes" id="UP000008130"/>
    </source>
</evidence>
<organism evidence="2 3">
    <name type="scientific">Polymorphum gilvum (strain LMG 25793 / CGMCC 1.9160 / SL003B-26A1)</name>
    <dbReference type="NCBI Taxonomy" id="991905"/>
    <lineage>
        <taxon>Bacteria</taxon>
        <taxon>Pseudomonadati</taxon>
        <taxon>Pseudomonadota</taxon>
        <taxon>Alphaproteobacteria</taxon>
        <taxon>Rhodobacterales</taxon>
        <taxon>Paracoccaceae</taxon>
        <taxon>Polymorphum</taxon>
    </lineage>
</organism>
<proteinExistence type="predicted"/>
<dbReference type="Proteomes" id="UP000008130">
    <property type="component" value="Chromosome"/>
</dbReference>
<dbReference type="AlphaFoldDB" id="F2J419"/>
<accession>F2J419</accession>
<protein>
    <submittedName>
        <fullName evidence="2">Uncharacterized protein</fullName>
    </submittedName>
</protein>
<dbReference type="OrthoDB" id="8452728at2"/>
<dbReference type="HOGENOM" id="CLU_1427030_0_0_5"/>
<dbReference type="eggNOG" id="ENOG5032UPX">
    <property type="taxonomic scope" value="Bacteria"/>
</dbReference>
<name>F2J419_POLGS</name>
<keyword evidence="1" id="KW-0732">Signal</keyword>
<dbReference type="EMBL" id="CP002568">
    <property type="protein sequence ID" value="ADZ69945.1"/>
    <property type="molecule type" value="Genomic_DNA"/>
</dbReference>